<proteinExistence type="predicted"/>
<dbReference type="EMBL" id="GBXM01043295">
    <property type="protein sequence ID" value="JAH65282.1"/>
    <property type="molecule type" value="Transcribed_RNA"/>
</dbReference>
<reference evidence="2" key="2">
    <citation type="journal article" date="2015" name="Fish Shellfish Immunol.">
        <title>Early steps in the European eel (Anguilla anguilla)-Vibrio vulnificus interaction in the gills: Role of the RtxA13 toxin.</title>
        <authorList>
            <person name="Callol A."/>
            <person name="Pajuelo D."/>
            <person name="Ebbesson L."/>
            <person name="Teles M."/>
            <person name="MacKenzie S."/>
            <person name="Amaro C."/>
        </authorList>
    </citation>
    <scope>NUCLEOTIDE SEQUENCE</scope>
</reference>
<sequence length="24" mass="2564">MTASCSCSSFPKPTCSSQLGRTRK</sequence>
<organism evidence="2">
    <name type="scientific">Anguilla anguilla</name>
    <name type="common">European freshwater eel</name>
    <name type="synonym">Muraena anguilla</name>
    <dbReference type="NCBI Taxonomy" id="7936"/>
    <lineage>
        <taxon>Eukaryota</taxon>
        <taxon>Metazoa</taxon>
        <taxon>Chordata</taxon>
        <taxon>Craniata</taxon>
        <taxon>Vertebrata</taxon>
        <taxon>Euteleostomi</taxon>
        <taxon>Actinopterygii</taxon>
        <taxon>Neopterygii</taxon>
        <taxon>Teleostei</taxon>
        <taxon>Anguilliformes</taxon>
        <taxon>Anguillidae</taxon>
        <taxon>Anguilla</taxon>
    </lineage>
</organism>
<feature type="region of interest" description="Disordered" evidence="1">
    <location>
        <begin position="1"/>
        <end position="24"/>
    </location>
</feature>
<reference evidence="2" key="1">
    <citation type="submission" date="2014-11" db="EMBL/GenBank/DDBJ databases">
        <authorList>
            <person name="Amaro Gonzalez C."/>
        </authorList>
    </citation>
    <scope>NUCLEOTIDE SEQUENCE</scope>
</reference>
<dbReference type="AlphaFoldDB" id="A0A0E9UHM6"/>
<accession>A0A0E9UHM6</accession>
<protein>
    <submittedName>
        <fullName evidence="2">Uncharacterized protein</fullName>
    </submittedName>
</protein>
<evidence type="ECO:0000256" key="1">
    <source>
        <dbReference type="SAM" id="MobiDB-lite"/>
    </source>
</evidence>
<name>A0A0E9UHM6_ANGAN</name>
<evidence type="ECO:0000313" key="2">
    <source>
        <dbReference type="EMBL" id="JAH65282.1"/>
    </source>
</evidence>